<dbReference type="Proteomes" id="UP000326289">
    <property type="component" value="Unassembled WGS sequence"/>
</dbReference>
<accession>A0A5N6JIF3</accession>
<sequence>MKYDGVAWKPSDNVFNDFKNMVISHEVLLAVTNFMASYRERVRPVNRVRIADLGAFNLCFRMVFEDGFSSLLRFPCPGRVMFPKKKVQNEVAMMTYLQQNTKIPVPKIIHHGTREDSPAGLGPFILMEYVEHASNLATQLRAPGYQRGDRPFLDPDIEEEKLEFFYSQIADILLEFSKPSFDTIGSLLVQLGNFPPKMLPNTPFATASSYYQSLSETEFLHLVTQRNDAVDSEPDCRSKYVARRLFCKLAAESRLHNHTMSTSGLFKLFCDDLRPTNILLDDSMKIIAVIDWEFTYTAPAEFASMPPWWLLLEMPKEWARGVSDWTRTYQPRLESFLRVLKRQEDTAIANKALAESRRISGRMRESWDHGELWVNYGARKSWAFDAVWPILDAKFFGGVMAPDQYNSPHSEERMELLDVGGREALGPFVQKKLEDSKQRKLDDWDEILA</sequence>
<dbReference type="PANTHER" id="PTHR21310:SF37">
    <property type="entry name" value="AMINOGLYCOSIDE PHOSPHOTRANSFERASE DOMAIN-CONTAINING PROTEIN"/>
    <property type="match status" value="1"/>
</dbReference>
<name>A0A5N6JIF3_9EURO</name>
<dbReference type="InterPro" id="IPR011009">
    <property type="entry name" value="Kinase-like_dom_sf"/>
</dbReference>
<dbReference type="PANTHER" id="PTHR21310">
    <property type="entry name" value="AMINOGLYCOSIDE PHOSPHOTRANSFERASE-RELATED-RELATED"/>
    <property type="match status" value="1"/>
</dbReference>
<reference evidence="1 2" key="1">
    <citation type="submission" date="2019-04" db="EMBL/GenBank/DDBJ databases">
        <title>Fungal friends and foes A comparative genomics study of 23 Aspergillus species from section Flavi.</title>
        <authorList>
            <consortium name="DOE Joint Genome Institute"/>
            <person name="Kjaerbolling I."/>
            <person name="Vesth T.C."/>
            <person name="Frisvad J.C."/>
            <person name="Nybo J.L."/>
            <person name="Theobald S."/>
            <person name="Kildgaard S."/>
            <person name="Petersen T.I."/>
            <person name="Kuo A."/>
            <person name="Sato A."/>
            <person name="Lyhne E.K."/>
            <person name="Kogle M.E."/>
            <person name="Wiebenga A."/>
            <person name="Kun R.S."/>
            <person name="Lubbers R.J."/>
            <person name="Makela M.R."/>
            <person name="Barry K."/>
            <person name="Chovatia M."/>
            <person name="Clum A."/>
            <person name="Daum C."/>
            <person name="Haridas S."/>
            <person name="He G."/>
            <person name="LaButti K."/>
            <person name="Lipzen A."/>
            <person name="Mondo S."/>
            <person name="Pangilinan J."/>
            <person name="Riley R."/>
            <person name="Salamov A."/>
            <person name="Simmons B.A."/>
            <person name="Magnuson J.K."/>
            <person name="Henrissat B."/>
            <person name="Mortensen U.H."/>
            <person name="Larsen T.O."/>
            <person name="De vries R.P."/>
            <person name="Grigoriev I.V."/>
            <person name="Machida M."/>
            <person name="Baker S.E."/>
            <person name="Andersen M.R."/>
        </authorList>
    </citation>
    <scope>NUCLEOTIDE SEQUENCE [LARGE SCALE GENOMIC DNA]</scope>
    <source>
        <strain evidence="1 2">CBS 117635</strain>
    </source>
</reference>
<evidence type="ECO:0000313" key="2">
    <source>
        <dbReference type="Proteomes" id="UP000326289"/>
    </source>
</evidence>
<gene>
    <name evidence="1" type="ORF">BDV30DRAFT_234429</name>
</gene>
<keyword evidence="2" id="KW-1185">Reference proteome</keyword>
<protein>
    <submittedName>
        <fullName evidence="1">Phosphotransferase enzyme family protein</fullName>
    </submittedName>
</protein>
<proteinExistence type="predicted"/>
<dbReference type="GO" id="GO:0016740">
    <property type="term" value="F:transferase activity"/>
    <property type="evidence" value="ECO:0007669"/>
    <property type="project" value="UniProtKB-KW"/>
</dbReference>
<keyword evidence="1" id="KW-0808">Transferase</keyword>
<evidence type="ECO:0000313" key="1">
    <source>
        <dbReference type="EMBL" id="KAB8277553.1"/>
    </source>
</evidence>
<dbReference type="AlphaFoldDB" id="A0A5N6JIF3"/>
<dbReference type="Gene3D" id="3.30.200.20">
    <property type="entry name" value="Phosphorylase Kinase, domain 1"/>
    <property type="match status" value="1"/>
</dbReference>
<dbReference type="EMBL" id="ML732771">
    <property type="protein sequence ID" value="KAB8277553.1"/>
    <property type="molecule type" value="Genomic_DNA"/>
</dbReference>
<dbReference type="InterPro" id="IPR051678">
    <property type="entry name" value="AGP_Transferase"/>
</dbReference>
<dbReference type="SUPFAM" id="SSF56112">
    <property type="entry name" value="Protein kinase-like (PK-like)"/>
    <property type="match status" value="1"/>
</dbReference>
<organism evidence="1 2">
    <name type="scientific">Aspergillus minisclerotigenes</name>
    <dbReference type="NCBI Taxonomy" id="656917"/>
    <lineage>
        <taxon>Eukaryota</taxon>
        <taxon>Fungi</taxon>
        <taxon>Dikarya</taxon>
        <taxon>Ascomycota</taxon>
        <taxon>Pezizomycotina</taxon>
        <taxon>Eurotiomycetes</taxon>
        <taxon>Eurotiomycetidae</taxon>
        <taxon>Eurotiales</taxon>
        <taxon>Aspergillaceae</taxon>
        <taxon>Aspergillus</taxon>
        <taxon>Aspergillus subgen. Circumdati</taxon>
    </lineage>
</organism>